<evidence type="ECO:0000256" key="1">
    <source>
        <dbReference type="ARBA" id="ARBA00004196"/>
    </source>
</evidence>
<keyword evidence="9" id="KW-1185">Reference proteome</keyword>
<feature type="compositionally biased region" description="Polar residues" evidence="5">
    <location>
        <begin position="31"/>
        <end position="47"/>
    </location>
</feature>
<name>A0ABV8K1B5_9BACL</name>
<comment type="similarity">
    <text evidence="2">Belongs to the bacterial solute-binding protein 8 family.</text>
</comment>
<evidence type="ECO:0000313" key="8">
    <source>
        <dbReference type="EMBL" id="MFC4099260.1"/>
    </source>
</evidence>
<dbReference type="PROSITE" id="PS51257">
    <property type="entry name" value="PROKAR_LIPOPROTEIN"/>
    <property type="match status" value="1"/>
</dbReference>
<keyword evidence="3" id="KW-0813">Transport</keyword>
<dbReference type="RefSeq" id="WP_377717952.1">
    <property type="nucleotide sequence ID" value="NZ_JBHSAM010000015.1"/>
</dbReference>
<evidence type="ECO:0000256" key="4">
    <source>
        <dbReference type="ARBA" id="ARBA00022729"/>
    </source>
</evidence>
<evidence type="ECO:0000256" key="2">
    <source>
        <dbReference type="ARBA" id="ARBA00008814"/>
    </source>
</evidence>
<dbReference type="PANTHER" id="PTHR30532">
    <property type="entry name" value="IRON III DICITRATE-BINDING PERIPLASMIC PROTEIN"/>
    <property type="match status" value="1"/>
</dbReference>
<organism evidence="8 9">
    <name type="scientific">Paenibacillus xanthanilyticus</name>
    <dbReference type="NCBI Taxonomy" id="1783531"/>
    <lineage>
        <taxon>Bacteria</taxon>
        <taxon>Bacillati</taxon>
        <taxon>Bacillota</taxon>
        <taxon>Bacilli</taxon>
        <taxon>Bacillales</taxon>
        <taxon>Paenibacillaceae</taxon>
        <taxon>Paenibacillus</taxon>
    </lineage>
</organism>
<dbReference type="InterPro" id="IPR002491">
    <property type="entry name" value="ABC_transptr_periplasmic_BD"/>
</dbReference>
<dbReference type="PROSITE" id="PS50983">
    <property type="entry name" value="FE_B12_PBP"/>
    <property type="match status" value="1"/>
</dbReference>
<feature type="domain" description="Fe/B12 periplasmic-binding" evidence="7">
    <location>
        <begin position="90"/>
        <end position="350"/>
    </location>
</feature>
<dbReference type="InterPro" id="IPR051313">
    <property type="entry name" value="Bact_iron-sidero_bind"/>
</dbReference>
<dbReference type="PANTHER" id="PTHR30532:SF29">
    <property type="entry name" value="FE(3+) DICITRATE-BINDING PERIPLASMIC PROTEIN"/>
    <property type="match status" value="1"/>
</dbReference>
<gene>
    <name evidence="8" type="ORF">ACFOZ8_06245</name>
</gene>
<feature type="signal peptide" evidence="6">
    <location>
        <begin position="1"/>
        <end position="24"/>
    </location>
</feature>
<evidence type="ECO:0000256" key="6">
    <source>
        <dbReference type="SAM" id="SignalP"/>
    </source>
</evidence>
<accession>A0ABV8K1B5</accession>
<evidence type="ECO:0000259" key="7">
    <source>
        <dbReference type="PROSITE" id="PS50983"/>
    </source>
</evidence>
<dbReference type="Pfam" id="PF01497">
    <property type="entry name" value="Peripla_BP_2"/>
    <property type="match status" value="1"/>
</dbReference>
<protein>
    <submittedName>
        <fullName evidence="8">Iron-hydroxamate ABC transporter substrate-binding protein</fullName>
    </submittedName>
</protein>
<dbReference type="Proteomes" id="UP001595715">
    <property type="component" value="Unassembled WGS sequence"/>
</dbReference>
<dbReference type="CDD" id="cd01138">
    <property type="entry name" value="FeuA"/>
    <property type="match status" value="1"/>
</dbReference>
<sequence length="350" mass="37032">MFHVINKKNMLQLIGIGAFAVVLAGCGQENNNQAAEQPTNQAAEQTQNNGASGAGNAAANNAATNNAAAEGEARTLTDAMGNQVNVPANPQRVIASYLEDNLVALGIKPIAQWSVKDGKSVQGYLQKELSGIPTIPHDLPFEAVQGFSPDLIIMDSASMVEGGKYAQYNQIAPTYVIGTEVNNDWRDELTRVGQVFGKEEEAKKALADYDAKAAEAKKTIADKVGNPSAAAIWLVGGKFFMVSETLSSGAVMYGDLGLKVPAVVKEISASATGNWSEISLEKLVELDADHLFLVNSEGEGAAALSDALWKSIPAVKAGQVYEFGPDQSWLYTGAIANSQMIDNILKSIVK</sequence>
<dbReference type="EMBL" id="JBHSAM010000015">
    <property type="protein sequence ID" value="MFC4099260.1"/>
    <property type="molecule type" value="Genomic_DNA"/>
</dbReference>
<feature type="region of interest" description="Disordered" evidence="5">
    <location>
        <begin position="31"/>
        <end position="58"/>
    </location>
</feature>
<feature type="compositionally biased region" description="Low complexity" evidence="5">
    <location>
        <begin position="48"/>
        <end position="58"/>
    </location>
</feature>
<dbReference type="Gene3D" id="3.40.50.1980">
    <property type="entry name" value="Nitrogenase molybdenum iron protein domain"/>
    <property type="match status" value="2"/>
</dbReference>
<feature type="chain" id="PRO_5047342323" evidence="6">
    <location>
        <begin position="25"/>
        <end position="350"/>
    </location>
</feature>
<comment type="caution">
    <text evidence="8">The sequence shown here is derived from an EMBL/GenBank/DDBJ whole genome shotgun (WGS) entry which is preliminary data.</text>
</comment>
<comment type="subcellular location">
    <subcellularLocation>
        <location evidence="1">Cell envelope</location>
    </subcellularLocation>
</comment>
<evidence type="ECO:0000313" key="9">
    <source>
        <dbReference type="Proteomes" id="UP001595715"/>
    </source>
</evidence>
<keyword evidence="4 6" id="KW-0732">Signal</keyword>
<reference evidence="9" key="1">
    <citation type="journal article" date="2019" name="Int. J. Syst. Evol. Microbiol.">
        <title>The Global Catalogue of Microorganisms (GCM) 10K type strain sequencing project: providing services to taxonomists for standard genome sequencing and annotation.</title>
        <authorList>
            <consortium name="The Broad Institute Genomics Platform"/>
            <consortium name="The Broad Institute Genome Sequencing Center for Infectious Disease"/>
            <person name="Wu L."/>
            <person name="Ma J."/>
        </authorList>
    </citation>
    <scope>NUCLEOTIDE SEQUENCE [LARGE SCALE GENOMIC DNA]</scope>
    <source>
        <strain evidence="9">IBRC-M 10987</strain>
    </source>
</reference>
<proteinExistence type="inferred from homology"/>
<dbReference type="SUPFAM" id="SSF53807">
    <property type="entry name" value="Helical backbone' metal receptor"/>
    <property type="match status" value="1"/>
</dbReference>
<evidence type="ECO:0000256" key="3">
    <source>
        <dbReference type="ARBA" id="ARBA00022448"/>
    </source>
</evidence>
<evidence type="ECO:0000256" key="5">
    <source>
        <dbReference type="SAM" id="MobiDB-lite"/>
    </source>
</evidence>